<keyword evidence="2" id="KW-1185">Reference proteome</keyword>
<reference evidence="1" key="1">
    <citation type="journal article" date="2023" name="G3 (Bethesda)">
        <title>A reference genome for the long-term kleptoplast-retaining sea slug Elysia crispata morphotype clarki.</title>
        <authorList>
            <person name="Eastman K.E."/>
            <person name="Pendleton A.L."/>
            <person name="Shaikh M.A."/>
            <person name="Suttiyut T."/>
            <person name="Ogas R."/>
            <person name="Tomko P."/>
            <person name="Gavelis G."/>
            <person name="Widhalm J.R."/>
            <person name="Wisecaver J.H."/>
        </authorList>
    </citation>
    <scope>NUCLEOTIDE SEQUENCE</scope>
    <source>
        <strain evidence="1">ECLA1</strain>
    </source>
</reference>
<evidence type="ECO:0000313" key="2">
    <source>
        <dbReference type="Proteomes" id="UP001283361"/>
    </source>
</evidence>
<proteinExistence type="predicted"/>
<evidence type="ECO:0000313" key="1">
    <source>
        <dbReference type="EMBL" id="KAK3778866.1"/>
    </source>
</evidence>
<name>A0AAE1A1E0_9GAST</name>
<protein>
    <submittedName>
        <fullName evidence="1">Uncharacterized protein</fullName>
    </submittedName>
</protein>
<comment type="caution">
    <text evidence="1">The sequence shown here is derived from an EMBL/GenBank/DDBJ whole genome shotgun (WGS) entry which is preliminary data.</text>
</comment>
<accession>A0AAE1A1E0</accession>
<gene>
    <name evidence="1" type="ORF">RRG08_013130</name>
</gene>
<dbReference type="AlphaFoldDB" id="A0AAE1A1E0"/>
<dbReference type="Proteomes" id="UP001283361">
    <property type="component" value="Unassembled WGS sequence"/>
</dbReference>
<dbReference type="EMBL" id="JAWDGP010002895">
    <property type="protein sequence ID" value="KAK3778866.1"/>
    <property type="molecule type" value="Genomic_DNA"/>
</dbReference>
<sequence>MCPYRFVERPLMVKLSESGSSCFQPKYRAEAQQVAVGVALRFRFRYLKVSSATIRTCSCLGTRSSPVANAKIWKADCRKTRHNYVPITHGAFQLPLLDTTLRFHLSATGGRWCETGGPVREFRR</sequence>
<organism evidence="1 2">
    <name type="scientific">Elysia crispata</name>
    <name type="common">lettuce slug</name>
    <dbReference type="NCBI Taxonomy" id="231223"/>
    <lineage>
        <taxon>Eukaryota</taxon>
        <taxon>Metazoa</taxon>
        <taxon>Spiralia</taxon>
        <taxon>Lophotrochozoa</taxon>
        <taxon>Mollusca</taxon>
        <taxon>Gastropoda</taxon>
        <taxon>Heterobranchia</taxon>
        <taxon>Euthyneura</taxon>
        <taxon>Panpulmonata</taxon>
        <taxon>Sacoglossa</taxon>
        <taxon>Placobranchoidea</taxon>
        <taxon>Plakobranchidae</taxon>
        <taxon>Elysia</taxon>
    </lineage>
</organism>